<keyword evidence="3" id="KW-1185">Reference proteome</keyword>
<proteinExistence type="predicted"/>
<dbReference type="RefSeq" id="WP_068468302.1">
    <property type="nucleotide sequence ID" value="NZ_BJNW01000006.1"/>
</dbReference>
<evidence type="ECO:0000313" key="3">
    <source>
        <dbReference type="Proteomes" id="UP000315730"/>
    </source>
</evidence>
<protein>
    <submittedName>
        <fullName evidence="2">Oxidoreductase</fullName>
    </submittedName>
</protein>
<gene>
    <name evidence="2" type="ORF">KVA01_08820</name>
</gene>
<evidence type="ECO:0000259" key="1">
    <source>
        <dbReference type="Pfam" id="PF00248"/>
    </source>
</evidence>
<comment type="caution">
    <text evidence="2">The sequence shown here is derived from an EMBL/GenBank/DDBJ whole genome shotgun (WGS) entry which is preliminary data.</text>
</comment>
<dbReference type="InterPro" id="IPR050523">
    <property type="entry name" value="AKR_Detox_Biosynth"/>
</dbReference>
<dbReference type="InterPro" id="IPR036812">
    <property type="entry name" value="NAD(P)_OxRdtase_dom_sf"/>
</dbReference>
<dbReference type="AlphaFoldDB" id="A0A4Y4D616"/>
<dbReference type="SUPFAM" id="SSF51430">
    <property type="entry name" value="NAD(P)-linked oxidoreductase"/>
    <property type="match status" value="1"/>
</dbReference>
<organism evidence="2 3">
    <name type="scientific">Kocuria varians</name>
    <name type="common">Micrococcus varians</name>
    <dbReference type="NCBI Taxonomy" id="1272"/>
    <lineage>
        <taxon>Bacteria</taxon>
        <taxon>Bacillati</taxon>
        <taxon>Actinomycetota</taxon>
        <taxon>Actinomycetes</taxon>
        <taxon>Micrococcales</taxon>
        <taxon>Micrococcaceae</taxon>
        <taxon>Kocuria</taxon>
    </lineage>
</organism>
<dbReference type="InterPro" id="IPR023210">
    <property type="entry name" value="NADP_OxRdtase_dom"/>
</dbReference>
<dbReference type="GO" id="GO:0016491">
    <property type="term" value="F:oxidoreductase activity"/>
    <property type="evidence" value="ECO:0007669"/>
    <property type="project" value="InterPro"/>
</dbReference>
<dbReference type="STRING" id="1272.GCA_900014985_00924"/>
<feature type="domain" description="NADP-dependent oxidoreductase" evidence="1">
    <location>
        <begin position="21"/>
        <end position="315"/>
    </location>
</feature>
<dbReference type="PANTHER" id="PTHR43364:SF6">
    <property type="entry name" value="OXIDOREDUCTASE-RELATED"/>
    <property type="match status" value="1"/>
</dbReference>
<accession>A0A4Y4D616</accession>
<reference evidence="2 3" key="1">
    <citation type="submission" date="2019-06" db="EMBL/GenBank/DDBJ databases">
        <title>Whole genome shotgun sequence of Kocuria varians NBRC 15358.</title>
        <authorList>
            <person name="Hosoyama A."/>
            <person name="Uohara A."/>
            <person name="Ohji S."/>
            <person name="Ichikawa N."/>
        </authorList>
    </citation>
    <scope>NUCLEOTIDE SEQUENCE [LARGE SCALE GENOMIC DNA]</scope>
    <source>
        <strain evidence="2 3">NBRC 15358</strain>
    </source>
</reference>
<dbReference type="OrthoDB" id="9768793at2"/>
<dbReference type="PRINTS" id="PR00069">
    <property type="entry name" value="ALDKETRDTASE"/>
</dbReference>
<sequence length="320" mass="34855">MSQHAPTTARIAGIEQEIFRLNLGGNTFGWTSDEQQSFDVLDTFVAAGGNFVDTADMYSVWAKGHEGGESETVLGRWFAARGNRDSVVLATKTGAHPQFRGLAHDTVVASLEASLDRLQTGYVDLYYAHYDDADTPIEQQVETFHELVDSGRVHAVGLSNYSPQRMREFFTVARERGMAVPAAIQPHYNLVHRRDFERDYAAIAQEYDAAVFPYFALASGFLTGKYRTTEDLEGAAREQMAREYVSPEGFAVVEELVSVADRHRAEPATVALAWLLAKGVTAPIASASSAAQLSSLVAAPALHLGADDIAALDRASHPFA</sequence>
<dbReference type="PANTHER" id="PTHR43364">
    <property type="entry name" value="NADH-SPECIFIC METHYLGLYOXAL REDUCTASE-RELATED"/>
    <property type="match status" value="1"/>
</dbReference>
<name>A0A4Y4D616_KOCVA</name>
<dbReference type="EMBL" id="BJNW01000006">
    <property type="protein sequence ID" value="GEC98727.1"/>
    <property type="molecule type" value="Genomic_DNA"/>
</dbReference>
<dbReference type="GO" id="GO:0005829">
    <property type="term" value="C:cytosol"/>
    <property type="evidence" value="ECO:0007669"/>
    <property type="project" value="TreeGrafter"/>
</dbReference>
<dbReference type="InterPro" id="IPR020471">
    <property type="entry name" value="AKR"/>
</dbReference>
<dbReference type="Gene3D" id="3.20.20.100">
    <property type="entry name" value="NADP-dependent oxidoreductase domain"/>
    <property type="match status" value="1"/>
</dbReference>
<dbReference type="Pfam" id="PF00248">
    <property type="entry name" value="Aldo_ket_red"/>
    <property type="match status" value="1"/>
</dbReference>
<dbReference type="Proteomes" id="UP000315730">
    <property type="component" value="Unassembled WGS sequence"/>
</dbReference>
<evidence type="ECO:0000313" key="2">
    <source>
        <dbReference type="EMBL" id="GEC98727.1"/>
    </source>
</evidence>